<dbReference type="Proteomes" id="UP000562027">
    <property type="component" value="Unassembled WGS sequence"/>
</dbReference>
<proteinExistence type="predicted"/>
<dbReference type="InterPro" id="IPR007541">
    <property type="entry name" value="Uncharacterised_BSP"/>
</dbReference>
<comment type="caution">
    <text evidence="2">The sequence shown here is derived from an EMBL/GenBank/DDBJ whole genome shotgun (WGS) entry which is preliminary data.</text>
</comment>
<name>A0A840LHU8_9BURK</name>
<dbReference type="PANTHER" id="PTHR33321">
    <property type="match status" value="1"/>
</dbReference>
<sequence>MKSHCLLTPLLLACAAASAAPKAKALPAAPQLSATVAAEDAGWARVASPVVDYKNDGSAGAQAFAALVPDINSYVHEIARGVVQRLYKSPADVPAFQTLELRIREWNGEKGSEEARDGIAWKAGDPPERIIVNVNTRWLQQYAAKGGNMADEVKGILFHEMVHAYQHYEGMHPAALESLADLVRYQAGFGYAKDRKVGGSYTAPYKTGAFFFAYLVEQKGYRDFGPCFNATAKPGSKFPWSWENAIGACAGGGDVKKLWGEYQAWIPTQKK</sequence>
<keyword evidence="1" id="KW-0732">Signal</keyword>
<dbReference type="AlphaFoldDB" id="A0A840LHU8"/>
<dbReference type="Pfam" id="PF04450">
    <property type="entry name" value="BSP"/>
    <property type="match status" value="1"/>
</dbReference>
<evidence type="ECO:0008006" key="4">
    <source>
        <dbReference type="Google" id="ProtNLM"/>
    </source>
</evidence>
<protein>
    <recommendedName>
        <fullName evidence="4">Basic secretory peptidase family protein</fullName>
    </recommendedName>
</protein>
<dbReference type="PANTHER" id="PTHR33321:SF12">
    <property type="entry name" value="PLANT BASIC SECRETORY PROTEIN (BSP) FAMILY PROTEIN"/>
    <property type="match status" value="1"/>
</dbReference>
<gene>
    <name evidence="2" type="ORF">HNP55_004141</name>
</gene>
<evidence type="ECO:0000256" key="1">
    <source>
        <dbReference type="SAM" id="SignalP"/>
    </source>
</evidence>
<feature type="chain" id="PRO_5032352193" description="Basic secretory peptidase family protein" evidence="1">
    <location>
        <begin position="20"/>
        <end position="271"/>
    </location>
</feature>
<organism evidence="2 3">
    <name type="scientific">Roseateles oligotrophus</name>
    <dbReference type="NCBI Taxonomy" id="1769250"/>
    <lineage>
        <taxon>Bacteria</taxon>
        <taxon>Pseudomonadati</taxon>
        <taxon>Pseudomonadota</taxon>
        <taxon>Betaproteobacteria</taxon>
        <taxon>Burkholderiales</taxon>
        <taxon>Sphaerotilaceae</taxon>
        <taxon>Roseateles</taxon>
    </lineage>
</organism>
<accession>A0A840LHU8</accession>
<feature type="signal peptide" evidence="1">
    <location>
        <begin position="1"/>
        <end position="19"/>
    </location>
</feature>
<evidence type="ECO:0000313" key="2">
    <source>
        <dbReference type="EMBL" id="MBB4845589.1"/>
    </source>
</evidence>
<dbReference type="EMBL" id="JACHLP010000010">
    <property type="protein sequence ID" value="MBB4845589.1"/>
    <property type="molecule type" value="Genomic_DNA"/>
</dbReference>
<reference evidence="2 3" key="1">
    <citation type="submission" date="2020-08" db="EMBL/GenBank/DDBJ databases">
        <title>Functional genomics of gut bacteria from endangered species of beetles.</title>
        <authorList>
            <person name="Carlos-Shanley C."/>
        </authorList>
    </citation>
    <scope>NUCLEOTIDE SEQUENCE [LARGE SCALE GENOMIC DNA]</scope>
    <source>
        <strain evidence="2 3">S00239</strain>
    </source>
</reference>
<evidence type="ECO:0000313" key="3">
    <source>
        <dbReference type="Proteomes" id="UP000562027"/>
    </source>
</evidence>
<keyword evidence="3" id="KW-1185">Reference proteome</keyword>
<dbReference type="RefSeq" id="WP_184303716.1">
    <property type="nucleotide sequence ID" value="NZ_JACHLP010000010.1"/>
</dbReference>